<organism evidence="1 2">
    <name type="scientific">Chlorella ohadii</name>
    <dbReference type="NCBI Taxonomy" id="2649997"/>
    <lineage>
        <taxon>Eukaryota</taxon>
        <taxon>Viridiplantae</taxon>
        <taxon>Chlorophyta</taxon>
        <taxon>core chlorophytes</taxon>
        <taxon>Trebouxiophyceae</taxon>
        <taxon>Chlorellales</taxon>
        <taxon>Chlorellaceae</taxon>
        <taxon>Chlorella clade</taxon>
        <taxon>Chlorella</taxon>
    </lineage>
</organism>
<dbReference type="Proteomes" id="UP001205105">
    <property type="component" value="Unassembled WGS sequence"/>
</dbReference>
<sequence length="157" mass="17378">MLCERCESELYNLNDCTWPTWFGTAPVCQGECNTGDRVMARAATKDEVPADQDPDGFGSNCWNYGWKVRCQQCKLRNLLGSGSGTLINRNATCTKPKVGVVWKGTPYLVLANVKTYDRCCRECHDAPACRRFHVGPTGCFMFPTPSGALAAVTKRLE</sequence>
<gene>
    <name evidence="1" type="ORF">COHA_010536</name>
</gene>
<dbReference type="EMBL" id="JADXDR010000247">
    <property type="protein sequence ID" value="KAI7835575.1"/>
    <property type="molecule type" value="Genomic_DNA"/>
</dbReference>
<name>A0AAD5DHK9_9CHLO</name>
<protein>
    <submittedName>
        <fullName evidence="1">Uncharacterized protein</fullName>
    </submittedName>
</protein>
<reference evidence="1" key="1">
    <citation type="submission" date="2020-11" db="EMBL/GenBank/DDBJ databases">
        <title>Chlorella ohadii genome sequencing and assembly.</title>
        <authorList>
            <person name="Murik O."/>
            <person name="Treves H."/>
            <person name="Kedem I."/>
            <person name="Shotland Y."/>
            <person name="Kaplan A."/>
        </authorList>
    </citation>
    <scope>NUCLEOTIDE SEQUENCE</scope>
    <source>
        <strain evidence="1">1</strain>
    </source>
</reference>
<accession>A0AAD5DHK9</accession>
<comment type="caution">
    <text evidence="1">The sequence shown here is derived from an EMBL/GenBank/DDBJ whole genome shotgun (WGS) entry which is preliminary data.</text>
</comment>
<dbReference type="AlphaFoldDB" id="A0AAD5DHK9"/>
<proteinExistence type="predicted"/>
<evidence type="ECO:0000313" key="2">
    <source>
        <dbReference type="Proteomes" id="UP001205105"/>
    </source>
</evidence>
<evidence type="ECO:0000313" key="1">
    <source>
        <dbReference type="EMBL" id="KAI7835575.1"/>
    </source>
</evidence>
<keyword evidence="2" id="KW-1185">Reference proteome</keyword>